<gene>
    <name evidence="1" type="ORF">NCTC10899_05129</name>
</gene>
<evidence type="ECO:0000313" key="2">
    <source>
        <dbReference type="Proteomes" id="UP000254260"/>
    </source>
</evidence>
<name>A0A379PPZ6_ECTME</name>
<sequence>MLNRLLTAPMVFALSFKCGLMGMMLKAAQEQTRDASKLGCVSCVLSESGCNNSAGCRLKKFKDRELLILGEIVSIRERIAKLRNANA</sequence>
<proteinExistence type="predicted"/>
<organism evidence="1 2">
    <name type="scientific">Ectopseudomonas mendocina</name>
    <name type="common">Pseudomonas mendocina</name>
    <dbReference type="NCBI Taxonomy" id="300"/>
    <lineage>
        <taxon>Bacteria</taxon>
        <taxon>Pseudomonadati</taxon>
        <taxon>Pseudomonadota</taxon>
        <taxon>Gammaproteobacteria</taxon>
        <taxon>Pseudomonadales</taxon>
        <taxon>Pseudomonadaceae</taxon>
        <taxon>Ectopseudomonas</taxon>
    </lineage>
</organism>
<evidence type="ECO:0000313" key="1">
    <source>
        <dbReference type="EMBL" id="SUE95888.1"/>
    </source>
</evidence>
<reference evidence="1 2" key="1">
    <citation type="submission" date="2018-06" db="EMBL/GenBank/DDBJ databases">
        <authorList>
            <consortium name="Pathogen Informatics"/>
            <person name="Doyle S."/>
        </authorList>
    </citation>
    <scope>NUCLEOTIDE SEQUENCE [LARGE SCALE GENOMIC DNA]</scope>
    <source>
        <strain evidence="1 2">NCTC10899</strain>
    </source>
</reference>
<dbReference type="RefSeq" id="WP_115292744.1">
    <property type="nucleotide sequence ID" value="NZ_UGUU01000002.1"/>
</dbReference>
<dbReference type="EMBL" id="UGUU01000002">
    <property type="protein sequence ID" value="SUE95888.1"/>
    <property type="molecule type" value="Genomic_DNA"/>
</dbReference>
<dbReference type="AlphaFoldDB" id="A0A379PPZ6"/>
<dbReference type="Proteomes" id="UP000254260">
    <property type="component" value="Unassembled WGS sequence"/>
</dbReference>
<protein>
    <submittedName>
        <fullName evidence="1">Uncharacterized protein</fullName>
    </submittedName>
</protein>
<accession>A0A379PPZ6</accession>